<dbReference type="Proteomes" id="UP001314229">
    <property type="component" value="Unassembled WGS sequence"/>
</dbReference>
<organism evidence="2 3">
    <name type="scientific">Scomber scombrus</name>
    <name type="common">Atlantic mackerel</name>
    <name type="synonym">Scomber vernalis</name>
    <dbReference type="NCBI Taxonomy" id="13677"/>
    <lineage>
        <taxon>Eukaryota</taxon>
        <taxon>Metazoa</taxon>
        <taxon>Chordata</taxon>
        <taxon>Craniata</taxon>
        <taxon>Vertebrata</taxon>
        <taxon>Euteleostomi</taxon>
        <taxon>Actinopterygii</taxon>
        <taxon>Neopterygii</taxon>
        <taxon>Teleostei</taxon>
        <taxon>Neoteleostei</taxon>
        <taxon>Acanthomorphata</taxon>
        <taxon>Pelagiaria</taxon>
        <taxon>Scombriformes</taxon>
        <taxon>Scombridae</taxon>
        <taxon>Scomber</taxon>
    </lineage>
</organism>
<evidence type="ECO:0000313" key="2">
    <source>
        <dbReference type="EMBL" id="CAK6953387.1"/>
    </source>
</evidence>
<dbReference type="EMBL" id="CAWUFR010000013">
    <property type="protein sequence ID" value="CAK6953387.1"/>
    <property type="molecule type" value="Genomic_DNA"/>
</dbReference>
<accession>A0AAV1N3S8</accession>
<feature type="domain" description="PB1" evidence="1">
    <location>
        <begin position="26"/>
        <end position="72"/>
    </location>
</feature>
<proteinExistence type="predicted"/>
<dbReference type="Pfam" id="PF00564">
    <property type="entry name" value="PB1"/>
    <property type="match status" value="1"/>
</dbReference>
<comment type="caution">
    <text evidence="2">The sequence shown here is derived from an EMBL/GenBank/DDBJ whole genome shotgun (WGS) entry which is preliminary data.</text>
</comment>
<dbReference type="AlphaFoldDB" id="A0AAV1N3S8"/>
<dbReference type="SUPFAM" id="SSF54277">
    <property type="entry name" value="CAD &amp; PB1 domains"/>
    <property type="match status" value="1"/>
</dbReference>
<gene>
    <name evidence="2" type="ORF">FSCOSCO3_A031528</name>
</gene>
<evidence type="ECO:0000313" key="3">
    <source>
        <dbReference type="Proteomes" id="UP001314229"/>
    </source>
</evidence>
<dbReference type="InterPro" id="IPR000270">
    <property type="entry name" value="PB1_dom"/>
</dbReference>
<reference evidence="2 3" key="1">
    <citation type="submission" date="2024-01" db="EMBL/GenBank/DDBJ databases">
        <authorList>
            <person name="Alioto T."/>
            <person name="Alioto T."/>
            <person name="Gomez Garrido J."/>
        </authorList>
    </citation>
    <scope>NUCLEOTIDE SEQUENCE [LARGE SCALE GENOMIC DNA]</scope>
</reference>
<protein>
    <submittedName>
        <fullName evidence="2">Uncharacterized protein LOC117452888 isoform X3</fullName>
    </submittedName>
</protein>
<name>A0AAV1N3S8_SCOSC</name>
<sequence length="182" mass="20481">MASVTRLLVILEVDSRIKLELPNGIPCSVDEVIQEIKKVCGLTNEIRLQYYDDDFGTWVNLTKTSELKDLATLKVIQTPPVTLFLEPVDFSVNEANVHSQDDASFCLSACSDDTLPVSDTSSDTLRKEQWPKVFIVPTFSLSPESQLKAGNAEYQRNQRHFSAVINQAYFSSQKPCRAFQMD</sequence>
<evidence type="ECO:0000259" key="1">
    <source>
        <dbReference type="Pfam" id="PF00564"/>
    </source>
</evidence>
<keyword evidence="3" id="KW-1185">Reference proteome</keyword>